<dbReference type="Proteomes" id="UP000019491">
    <property type="component" value="Unassembled WGS sequence"/>
</dbReference>
<dbReference type="Gene3D" id="1.10.390.10">
    <property type="entry name" value="Neutral Protease Domain 2"/>
    <property type="match status" value="1"/>
</dbReference>
<evidence type="ECO:0000256" key="9">
    <source>
        <dbReference type="RuleBase" id="RU366073"/>
    </source>
</evidence>
<feature type="domain" description="Peptidase M4" evidence="10">
    <location>
        <begin position="233"/>
        <end position="379"/>
    </location>
</feature>
<evidence type="ECO:0000313" key="14">
    <source>
        <dbReference type="Proteomes" id="UP000019491"/>
    </source>
</evidence>
<keyword evidence="5 9" id="KW-0378">Hydrolase</keyword>
<evidence type="ECO:0000259" key="10">
    <source>
        <dbReference type="Pfam" id="PF01447"/>
    </source>
</evidence>
<dbReference type="GO" id="GO:0004222">
    <property type="term" value="F:metalloendopeptidase activity"/>
    <property type="evidence" value="ECO:0007669"/>
    <property type="project" value="UniProtKB-UniRule"/>
</dbReference>
<reference evidence="13 14" key="1">
    <citation type="submission" date="2014-02" db="EMBL/GenBank/DDBJ databases">
        <title>Whole genome shotgun sequence of Rhodococcus wratislaviensis NBRC 100605.</title>
        <authorList>
            <person name="Hosoyama A."/>
            <person name="Tsuchikane K."/>
            <person name="Yoshida I."/>
            <person name="Ohji S."/>
            <person name="Ichikawa N."/>
            <person name="Yamazoe A."/>
            <person name="Fujita N."/>
        </authorList>
    </citation>
    <scope>NUCLEOTIDE SEQUENCE [LARGE SCALE GENOMIC DNA]</scope>
    <source>
        <strain evidence="13 14">NBRC 100605</strain>
    </source>
</reference>
<comment type="caution">
    <text evidence="13">The sequence shown here is derived from an EMBL/GenBank/DDBJ whole genome shotgun (WGS) entry which is preliminary data.</text>
</comment>
<comment type="function">
    <text evidence="9">Extracellular zinc metalloprotease.</text>
</comment>
<protein>
    <recommendedName>
        <fullName evidence="9">Neutral metalloproteinase</fullName>
        <ecNumber evidence="9">3.4.24.-</ecNumber>
    </recommendedName>
</protein>
<dbReference type="AlphaFoldDB" id="X0PXJ6"/>
<dbReference type="Pfam" id="PF07504">
    <property type="entry name" value="FTP"/>
    <property type="match status" value="1"/>
</dbReference>
<proteinExistence type="inferred from homology"/>
<evidence type="ECO:0000256" key="4">
    <source>
        <dbReference type="ARBA" id="ARBA00022729"/>
    </source>
</evidence>
<evidence type="ECO:0000259" key="11">
    <source>
        <dbReference type="Pfam" id="PF02868"/>
    </source>
</evidence>
<dbReference type="EC" id="3.4.24.-" evidence="9"/>
<accession>X0PXJ6</accession>
<feature type="domain" description="Peptidase M4 C-terminal" evidence="11">
    <location>
        <begin position="383"/>
        <end position="547"/>
    </location>
</feature>
<name>X0PXJ6_RHOWR</name>
<evidence type="ECO:0000256" key="5">
    <source>
        <dbReference type="ARBA" id="ARBA00022801"/>
    </source>
</evidence>
<evidence type="ECO:0000256" key="6">
    <source>
        <dbReference type="ARBA" id="ARBA00022833"/>
    </source>
</evidence>
<dbReference type="RefSeq" id="WP_037238006.1">
    <property type="nucleotide sequence ID" value="NZ_BAWF01000049.1"/>
</dbReference>
<comment type="similarity">
    <text evidence="1 9">Belongs to the peptidase M4 family.</text>
</comment>
<comment type="subcellular location">
    <subcellularLocation>
        <location evidence="9">Secreted</location>
    </subcellularLocation>
</comment>
<dbReference type="EMBL" id="BAWF01000049">
    <property type="protein sequence ID" value="GAF48103.1"/>
    <property type="molecule type" value="Genomic_DNA"/>
</dbReference>
<evidence type="ECO:0000256" key="7">
    <source>
        <dbReference type="ARBA" id="ARBA00023049"/>
    </source>
</evidence>
<dbReference type="Pfam" id="PF02868">
    <property type="entry name" value="Peptidase_M4_C"/>
    <property type="match status" value="1"/>
</dbReference>
<dbReference type="PANTHER" id="PTHR33794">
    <property type="entry name" value="BACILLOLYSIN"/>
    <property type="match status" value="1"/>
</dbReference>
<gene>
    <name evidence="13" type="ORF">RW1_049_00090</name>
</gene>
<comment type="cofactor">
    <cofactor evidence="9">
        <name>Zn(2+)</name>
        <dbReference type="ChEBI" id="CHEBI:29105"/>
    </cofactor>
</comment>
<sequence>MYANGLDSYTMHVDDAESAPTIASIDEELGVGPPADTRDLDPETAARRYLNAMIASPEVPSISTADAETPATEYRTVRTETVPLTGSRIVKFAQYRHRIPVYGSLVTIELDEGNTLVSIGSAVGEPGDVDPVATISPADVQKVIHKDAGESAVLADPPRLYYYFDNTAEPNKWRLVYIAQNVQRHPPTDGDSPVPDIVDYLVDAHTSELVATLPRVYTATWSPDTAEALDGLDQKRELRIERDENGNRRLHDPERKVETYDLDFKKWNGPGTRLPGKDVLNPPAAWIPAAVSAHANAQEVADFLFNVLRRDGLDGMGQRLISSVNCTDMFEPSTTIWRNAAWIPMRAQMVYGQRPVNGELTSYAIAKDVVAHEITHGLTDRTAGLVYQSESGALNESYSDIFGILISNQHEPDVAQWNWEMGEDLNQTGIPLRDLSNPTRRNQPAHMDDFLVTGADNGGVHTNSGIHNKAAFNLITAKHNGQHVFTSSEVAALFYIALTQFLSSTSGFADSRRAIERAAKTLFQQNPPATRARKLAAIGDAFDAVGVSAL</sequence>
<keyword evidence="2 9" id="KW-0645">Protease</keyword>
<organism evidence="13 14">
    <name type="scientific">Rhodococcus wratislaviensis NBRC 100605</name>
    <dbReference type="NCBI Taxonomy" id="1219028"/>
    <lineage>
        <taxon>Bacteria</taxon>
        <taxon>Bacillati</taxon>
        <taxon>Actinomycetota</taxon>
        <taxon>Actinomycetes</taxon>
        <taxon>Mycobacteriales</taxon>
        <taxon>Nocardiaceae</taxon>
        <taxon>Rhodococcus</taxon>
    </lineage>
</organism>
<evidence type="ECO:0000256" key="8">
    <source>
        <dbReference type="PIRSR" id="PIRSR623612-1"/>
    </source>
</evidence>
<keyword evidence="9" id="KW-0964">Secreted</keyword>
<dbReference type="PRINTS" id="PR00730">
    <property type="entry name" value="THERMOLYSIN"/>
</dbReference>
<evidence type="ECO:0000256" key="2">
    <source>
        <dbReference type="ARBA" id="ARBA00022670"/>
    </source>
</evidence>
<dbReference type="InterPro" id="IPR023612">
    <property type="entry name" value="Peptidase_M4"/>
</dbReference>
<dbReference type="GO" id="GO:0046872">
    <property type="term" value="F:metal ion binding"/>
    <property type="evidence" value="ECO:0007669"/>
    <property type="project" value="UniProtKB-UniRule"/>
</dbReference>
<dbReference type="InterPro" id="IPR050728">
    <property type="entry name" value="Zinc_Metalloprotease_M4"/>
</dbReference>
<dbReference type="PANTHER" id="PTHR33794:SF1">
    <property type="entry name" value="BACILLOLYSIN"/>
    <property type="match status" value="1"/>
</dbReference>
<feature type="active site" description="Proton donor" evidence="8">
    <location>
        <position position="461"/>
    </location>
</feature>
<dbReference type="GO" id="GO:0006508">
    <property type="term" value="P:proteolysis"/>
    <property type="evidence" value="ECO:0007669"/>
    <property type="project" value="UniProtKB-KW"/>
</dbReference>
<keyword evidence="7 9" id="KW-0482">Metalloprotease</keyword>
<dbReference type="InterPro" id="IPR013856">
    <property type="entry name" value="Peptidase_M4_domain"/>
</dbReference>
<dbReference type="GO" id="GO:0005576">
    <property type="term" value="C:extracellular region"/>
    <property type="evidence" value="ECO:0007669"/>
    <property type="project" value="UniProtKB-SubCell"/>
</dbReference>
<dbReference type="Pfam" id="PF01447">
    <property type="entry name" value="Peptidase_M4"/>
    <property type="match status" value="1"/>
</dbReference>
<dbReference type="InterPro" id="IPR001570">
    <property type="entry name" value="Peptidase_M4_C_domain"/>
</dbReference>
<keyword evidence="14" id="KW-1185">Reference proteome</keyword>
<dbReference type="InterPro" id="IPR011096">
    <property type="entry name" value="FTP_domain"/>
</dbReference>
<evidence type="ECO:0000256" key="1">
    <source>
        <dbReference type="ARBA" id="ARBA00009388"/>
    </source>
</evidence>
<evidence type="ECO:0000313" key="13">
    <source>
        <dbReference type="EMBL" id="GAF48103.1"/>
    </source>
</evidence>
<dbReference type="OrthoDB" id="291295at2"/>
<evidence type="ECO:0000256" key="3">
    <source>
        <dbReference type="ARBA" id="ARBA00022723"/>
    </source>
</evidence>
<dbReference type="InterPro" id="IPR027268">
    <property type="entry name" value="Peptidase_M4/M1_CTD_sf"/>
</dbReference>
<feature type="domain" description="FTP" evidence="12">
    <location>
        <begin position="73"/>
        <end position="122"/>
    </location>
</feature>
<keyword evidence="3" id="KW-0479">Metal-binding</keyword>
<dbReference type="CDD" id="cd09597">
    <property type="entry name" value="M4_TLP"/>
    <property type="match status" value="1"/>
</dbReference>
<dbReference type="SUPFAM" id="SSF55486">
    <property type="entry name" value="Metalloproteases ('zincins'), catalytic domain"/>
    <property type="match status" value="1"/>
</dbReference>
<dbReference type="Gene3D" id="3.10.170.10">
    <property type="match status" value="1"/>
</dbReference>
<keyword evidence="6 9" id="KW-0862">Zinc</keyword>
<evidence type="ECO:0000259" key="12">
    <source>
        <dbReference type="Pfam" id="PF07504"/>
    </source>
</evidence>
<keyword evidence="4" id="KW-0732">Signal</keyword>
<feature type="active site" evidence="8">
    <location>
        <position position="373"/>
    </location>
</feature>